<feature type="chain" id="PRO_5042154536" evidence="2">
    <location>
        <begin position="46"/>
        <end position="134"/>
    </location>
</feature>
<dbReference type="Proteomes" id="UP001190700">
    <property type="component" value="Unassembled WGS sequence"/>
</dbReference>
<keyword evidence="4" id="KW-1185">Reference proteome</keyword>
<comment type="caution">
    <text evidence="3">The sequence shown here is derived from an EMBL/GenBank/DDBJ whole genome shotgun (WGS) entry which is preliminary data.</text>
</comment>
<proteinExistence type="predicted"/>
<evidence type="ECO:0000256" key="2">
    <source>
        <dbReference type="SAM" id="SignalP"/>
    </source>
</evidence>
<evidence type="ECO:0000313" key="3">
    <source>
        <dbReference type="EMBL" id="KAK3255920.1"/>
    </source>
</evidence>
<keyword evidence="1" id="KW-1133">Transmembrane helix</keyword>
<dbReference type="AlphaFoldDB" id="A0AAE0KPP6"/>
<feature type="signal peptide" evidence="2">
    <location>
        <begin position="1"/>
        <end position="45"/>
    </location>
</feature>
<gene>
    <name evidence="3" type="ORF">CYMTET_34922</name>
</gene>
<name>A0AAE0KPP6_9CHLO</name>
<protein>
    <submittedName>
        <fullName evidence="3">Uncharacterized protein</fullName>
    </submittedName>
</protein>
<organism evidence="3 4">
    <name type="scientific">Cymbomonas tetramitiformis</name>
    <dbReference type="NCBI Taxonomy" id="36881"/>
    <lineage>
        <taxon>Eukaryota</taxon>
        <taxon>Viridiplantae</taxon>
        <taxon>Chlorophyta</taxon>
        <taxon>Pyramimonadophyceae</taxon>
        <taxon>Pyramimonadales</taxon>
        <taxon>Pyramimonadaceae</taxon>
        <taxon>Cymbomonas</taxon>
    </lineage>
</organism>
<keyword evidence="2" id="KW-0732">Signal</keyword>
<keyword evidence="1" id="KW-0812">Transmembrane</keyword>
<feature type="transmembrane region" description="Helical" evidence="1">
    <location>
        <begin position="70"/>
        <end position="90"/>
    </location>
</feature>
<dbReference type="EMBL" id="LGRX02022123">
    <property type="protein sequence ID" value="KAK3255920.1"/>
    <property type="molecule type" value="Genomic_DNA"/>
</dbReference>
<evidence type="ECO:0000256" key="1">
    <source>
        <dbReference type="SAM" id="Phobius"/>
    </source>
</evidence>
<evidence type="ECO:0000313" key="4">
    <source>
        <dbReference type="Proteomes" id="UP001190700"/>
    </source>
</evidence>
<accession>A0AAE0KPP6</accession>
<sequence length="134" mass="14772">MVGACHGSALAMVGRLRWSAACGGRRLRWWTLRWSTLAMVGACDGRPLAMVDARGGRQPLAMVGACDEEAQVLVTMFVFYVGQVFYFTMFGSMMNVMSSMDAGESDFKTKVDRYQAYMRKLKVSARATCTGGKQ</sequence>
<keyword evidence="1" id="KW-0472">Membrane</keyword>
<reference evidence="3 4" key="1">
    <citation type="journal article" date="2015" name="Genome Biol. Evol.">
        <title>Comparative Genomics of a Bacterivorous Green Alga Reveals Evolutionary Causalities and Consequences of Phago-Mixotrophic Mode of Nutrition.</title>
        <authorList>
            <person name="Burns J.A."/>
            <person name="Paasch A."/>
            <person name="Narechania A."/>
            <person name="Kim E."/>
        </authorList>
    </citation>
    <scope>NUCLEOTIDE SEQUENCE [LARGE SCALE GENOMIC DNA]</scope>
    <source>
        <strain evidence="3 4">PLY_AMNH</strain>
    </source>
</reference>